<evidence type="ECO:0000313" key="1">
    <source>
        <dbReference type="EMBL" id="TFK39525.1"/>
    </source>
</evidence>
<organism evidence="1 2">
    <name type="scientific">Crucibulum laeve</name>
    <dbReference type="NCBI Taxonomy" id="68775"/>
    <lineage>
        <taxon>Eukaryota</taxon>
        <taxon>Fungi</taxon>
        <taxon>Dikarya</taxon>
        <taxon>Basidiomycota</taxon>
        <taxon>Agaricomycotina</taxon>
        <taxon>Agaricomycetes</taxon>
        <taxon>Agaricomycetidae</taxon>
        <taxon>Agaricales</taxon>
        <taxon>Agaricineae</taxon>
        <taxon>Nidulariaceae</taxon>
        <taxon>Crucibulum</taxon>
    </lineage>
</organism>
<dbReference type="EMBL" id="ML213599">
    <property type="protein sequence ID" value="TFK39525.1"/>
    <property type="molecule type" value="Genomic_DNA"/>
</dbReference>
<evidence type="ECO:0000313" key="2">
    <source>
        <dbReference type="Proteomes" id="UP000308652"/>
    </source>
</evidence>
<dbReference type="Proteomes" id="UP000308652">
    <property type="component" value="Unassembled WGS sequence"/>
</dbReference>
<gene>
    <name evidence="1" type="ORF">BDQ12DRAFT_59320</name>
</gene>
<reference evidence="1 2" key="1">
    <citation type="journal article" date="2019" name="Nat. Ecol. Evol.">
        <title>Megaphylogeny resolves global patterns of mushroom evolution.</title>
        <authorList>
            <person name="Varga T."/>
            <person name="Krizsan K."/>
            <person name="Foldi C."/>
            <person name="Dima B."/>
            <person name="Sanchez-Garcia M."/>
            <person name="Sanchez-Ramirez S."/>
            <person name="Szollosi G.J."/>
            <person name="Szarkandi J.G."/>
            <person name="Papp V."/>
            <person name="Albert L."/>
            <person name="Andreopoulos W."/>
            <person name="Angelini C."/>
            <person name="Antonin V."/>
            <person name="Barry K.W."/>
            <person name="Bougher N.L."/>
            <person name="Buchanan P."/>
            <person name="Buyck B."/>
            <person name="Bense V."/>
            <person name="Catcheside P."/>
            <person name="Chovatia M."/>
            <person name="Cooper J."/>
            <person name="Damon W."/>
            <person name="Desjardin D."/>
            <person name="Finy P."/>
            <person name="Geml J."/>
            <person name="Haridas S."/>
            <person name="Hughes K."/>
            <person name="Justo A."/>
            <person name="Karasinski D."/>
            <person name="Kautmanova I."/>
            <person name="Kiss B."/>
            <person name="Kocsube S."/>
            <person name="Kotiranta H."/>
            <person name="LaButti K.M."/>
            <person name="Lechner B.E."/>
            <person name="Liimatainen K."/>
            <person name="Lipzen A."/>
            <person name="Lukacs Z."/>
            <person name="Mihaltcheva S."/>
            <person name="Morgado L.N."/>
            <person name="Niskanen T."/>
            <person name="Noordeloos M.E."/>
            <person name="Ohm R.A."/>
            <person name="Ortiz-Santana B."/>
            <person name="Ovrebo C."/>
            <person name="Racz N."/>
            <person name="Riley R."/>
            <person name="Savchenko A."/>
            <person name="Shiryaev A."/>
            <person name="Soop K."/>
            <person name="Spirin V."/>
            <person name="Szebenyi C."/>
            <person name="Tomsovsky M."/>
            <person name="Tulloss R.E."/>
            <person name="Uehling J."/>
            <person name="Grigoriev I.V."/>
            <person name="Vagvolgyi C."/>
            <person name="Papp T."/>
            <person name="Martin F.M."/>
            <person name="Miettinen O."/>
            <person name="Hibbett D.S."/>
            <person name="Nagy L.G."/>
        </authorList>
    </citation>
    <scope>NUCLEOTIDE SEQUENCE [LARGE SCALE GENOMIC DNA]</scope>
    <source>
        <strain evidence="1 2">CBS 166.37</strain>
    </source>
</reference>
<keyword evidence="2" id="KW-1185">Reference proteome</keyword>
<name>A0A5C3M4J0_9AGAR</name>
<sequence length="266" mass="29940">MYIHYLSYYIDNPSAVQVFSFSLTLNMSLMLPAEIIDLIVETVSTSEFVPFDKRLISLALISSAWTHACQRVIFHSINLFDSPKNLSLLYALESRPILRSMTKRLDLRVFDRGQDDCILSNILYHLTHVETLTVTDYSSTGILPNSPSRIYEGLIHVVSLPSLRGMAIYHLFLDPLSGRLLLPFSLSCNKSIDYLFLERFRAFTSIQSNTNALLASNCAQLSVLQPKMLHCGQSAVEGVSTFLSRLNSPSCEIDIRSINHLQSRAS</sequence>
<dbReference type="AlphaFoldDB" id="A0A5C3M4J0"/>
<protein>
    <submittedName>
        <fullName evidence="1">Uncharacterized protein</fullName>
    </submittedName>
</protein>
<proteinExistence type="predicted"/>
<accession>A0A5C3M4J0</accession>